<dbReference type="GO" id="GO:0044283">
    <property type="term" value="P:small molecule biosynthetic process"/>
    <property type="evidence" value="ECO:0007669"/>
    <property type="project" value="UniProtKB-ARBA"/>
</dbReference>
<protein>
    <recommendedName>
        <fullName evidence="3">Fe2OG dioxygenase domain-containing protein</fullName>
    </recommendedName>
</protein>
<dbReference type="Pfam" id="PF03171">
    <property type="entry name" value="2OG-FeII_Oxy"/>
    <property type="match status" value="1"/>
</dbReference>
<evidence type="ECO:0000256" key="1">
    <source>
        <dbReference type="ARBA" id="ARBA00008056"/>
    </source>
</evidence>
<feature type="domain" description="Fe2OG dioxygenase" evidence="3">
    <location>
        <begin position="185"/>
        <end position="297"/>
    </location>
</feature>
<organism evidence="4 5">
    <name type="scientific">Ophiocordyceps unilateralis</name>
    <name type="common">Zombie-ant fungus</name>
    <name type="synonym">Torrubia unilateralis</name>
    <dbReference type="NCBI Taxonomy" id="268505"/>
    <lineage>
        <taxon>Eukaryota</taxon>
        <taxon>Fungi</taxon>
        <taxon>Dikarya</taxon>
        <taxon>Ascomycota</taxon>
        <taxon>Pezizomycotina</taxon>
        <taxon>Sordariomycetes</taxon>
        <taxon>Hypocreomycetidae</taxon>
        <taxon>Hypocreales</taxon>
        <taxon>Ophiocordycipitaceae</taxon>
        <taxon>Ophiocordyceps</taxon>
    </lineage>
</organism>
<evidence type="ECO:0000256" key="2">
    <source>
        <dbReference type="RuleBase" id="RU003682"/>
    </source>
</evidence>
<dbReference type="Proteomes" id="UP000037136">
    <property type="component" value="Unassembled WGS sequence"/>
</dbReference>
<reference evidence="4 5" key="1">
    <citation type="journal article" date="2015" name="BMC Genomics">
        <title>Gene expression during zombie ant biting behavior reflects the complexity underlying fungal parasitic behavioral manipulation.</title>
        <authorList>
            <person name="de Bekker C."/>
            <person name="Ohm R.A."/>
            <person name="Loreto R.G."/>
            <person name="Sebastian A."/>
            <person name="Albert I."/>
            <person name="Merrow M."/>
            <person name="Brachmann A."/>
            <person name="Hughes D.P."/>
        </authorList>
    </citation>
    <scope>NUCLEOTIDE SEQUENCE [LARGE SCALE GENOMIC DNA]</scope>
    <source>
        <strain evidence="4 5">SC16a</strain>
    </source>
</reference>
<accession>A0A2A9PE16</accession>
<keyword evidence="2" id="KW-0560">Oxidoreductase</keyword>
<dbReference type="InterPro" id="IPR026992">
    <property type="entry name" value="DIOX_N"/>
</dbReference>
<dbReference type="PANTHER" id="PTHR47990">
    <property type="entry name" value="2-OXOGLUTARATE (2OG) AND FE(II)-DEPENDENT OXYGENASE SUPERFAMILY PROTEIN-RELATED"/>
    <property type="match status" value="1"/>
</dbReference>
<dbReference type="GO" id="GO:0046872">
    <property type="term" value="F:metal ion binding"/>
    <property type="evidence" value="ECO:0007669"/>
    <property type="project" value="UniProtKB-KW"/>
</dbReference>
<dbReference type="OrthoDB" id="288590at2759"/>
<dbReference type="EMBL" id="LAZP02000223">
    <property type="protein sequence ID" value="PFH59143.1"/>
    <property type="molecule type" value="Genomic_DNA"/>
</dbReference>
<dbReference type="Pfam" id="PF14226">
    <property type="entry name" value="DIOX_N"/>
    <property type="match status" value="1"/>
</dbReference>
<keyword evidence="2" id="KW-0479">Metal-binding</keyword>
<gene>
    <name evidence="4" type="ORF">XA68_12763</name>
</gene>
<name>A0A2A9PE16_OPHUN</name>
<dbReference type="GO" id="GO:0016491">
    <property type="term" value="F:oxidoreductase activity"/>
    <property type="evidence" value="ECO:0007669"/>
    <property type="project" value="UniProtKB-KW"/>
</dbReference>
<comment type="caution">
    <text evidence="4">The sequence shown here is derived from an EMBL/GenBank/DDBJ whole genome shotgun (WGS) entry which is preliminary data.</text>
</comment>
<dbReference type="AlphaFoldDB" id="A0A2A9PE16"/>
<dbReference type="STRING" id="268505.A0A2A9PE16"/>
<keyword evidence="5" id="KW-1185">Reference proteome</keyword>
<evidence type="ECO:0000259" key="3">
    <source>
        <dbReference type="PROSITE" id="PS51471"/>
    </source>
</evidence>
<sequence length="350" mass="38874">MPTFKYFDQVPPFATNVPLAPLAELSLKRLREGNEEESTSLYQAARRWGFFVVDLEQCDEGEALLRSAEKMFDLTSQTFALGQEALQRHAYKPPYDLAGYKQKGMLKTDDGKMDRMELYTINQDDVMGNKPACNNAGPIEASRADVRRFIEHSHAVVDIMLLQLDRQLELPPGTLSSLSPLSEMSETSVRLLRAQPQSVEQQQQQHVITLGGHTDIGTMTLLFNVVGGLQILPAGSEKTMANWRYVRPAPGCVIVNIGDTLVEWTGGLLRSSLHRVVAAPGEQASVSRRSVAYLVRPRATASMRRLVSGKIPPVPPNGEKEERPVDEWAAWRTKQIILGQLKPETRGGVS</sequence>
<evidence type="ECO:0000313" key="5">
    <source>
        <dbReference type="Proteomes" id="UP000037136"/>
    </source>
</evidence>
<keyword evidence="2" id="KW-0408">Iron</keyword>
<dbReference type="SUPFAM" id="SSF51197">
    <property type="entry name" value="Clavaminate synthase-like"/>
    <property type="match status" value="1"/>
</dbReference>
<comment type="similarity">
    <text evidence="1 2">Belongs to the iron/ascorbate-dependent oxidoreductase family.</text>
</comment>
<dbReference type="Gene3D" id="2.60.120.330">
    <property type="entry name" value="B-lactam Antibiotic, Isopenicillin N Synthase, Chain"/>
    <property type="match status" value="1"/>
</dbReference>
<dbReference type="InterPro" id="IPR005123">
    <property type="entry name" value="Oxoglu/Fe-dep_dioxygenase_dom"/>
</dbReference>
<proteinExistence type="inferred from homology"/>
<dbReference type="InterPro" id="IPR027443">
    <property type="entry name" value="IPNS-like_sf"/>
</dbReference>
<dbReference type="PROSITE" id="PS51471">
    <property type="entry name" value="FE2OG_OXY"/>
    <property type="match status" value="1"/>
</dbReference>
<reference evidence="4 5" key="2">
    <citation type="journal article" date="2017" name="Sci. Rep.">
        <title>Ant-infecting Ophiocordyceps genomes reveal a high diversity of potential behavioral manipulation genes and a possible major role for enterotoxins.</title>
        <authorList>
            <person name="de Bekker C."/>
            <person name="Ohm R.A."/>
            <person name="Evans H.C."/>
            <person name="Brachmann A."/>
            <person name="Hughes D.P."/>
        </authorList>
    </citation>
    <scope>NUCLEOTIDE SEQUENCE [LARGE SCALE GENOMIC DNA]</scope>
    <source>
        <strain evidence="4 5">SC16a</strain>
    </source>
</reference>
<dbReference type="InterPro" id="IPR050231">
    <property type="entry name" value="Iron_ascorbate_oxido_reductase"/>
</dbReference>
<evidence type="ECO:0000313" key="4">
    <source>
        <dbReference type="EMBL" id="PFH59143.1"/>
    </source>
</evidence>
<dbReference type="InterPro" id="IPR044861">
    <property type="entry name" value="IPNS-like_FE2OG_OXY"/>
</dbReference>